<dbReference type="AlphaFoldDB" id="A0A4R6SHR5"/>
<evidence type="ECO:0000313" key="1">
    <source>
        <dbReference type="EMBL" id="TDQ01582.1"/>
    </source>
</evidence>
<organism evidence="1 2">
    <name type="scientific">Labedaea rhizosphaerae</name>
    <dbReference type="NCBI Taxonomy" id="598644"/>
    <lineage>
        <taxon>Bacteria</taxon>
        <taxon>Bacillati</taxon>
        <taxon>Actinomycetota</taxon>
        <taxon>Actinomycetes</taxon>
        <taxon>Pseudonocardiales</taxon>
        <taxon>Pseudonocardiaceae</taxon>
        <taxon>Labedaea</taxon>
    </lineage>
</organism>
<accession>A0A4R6SHR5</accession>
<sequence>MADPLLFLDVDGPLIPFGGTHDEDSSLPARVDPALGPLLRALPCELVWATTWMEDANERIAPILGLPPLPMIGWPGPSTAPPGRLQWKTETIVGYASGRPFVWIDDEFGFADIDWVAAAHPAPALLHHVDPSIGLTLEDLATVEAWLGQLGSQR</sequence>
<protein>
    <recommendedName>
        <fullName evidence="3">Secreted protein</fullName>
    </recommendedName>
</protein>
<comment type="caution">
    <text evidence="1">The sequence shown here is derived from an EMBL/GenBank/DDBJ whole genome shotgun (WGS) entry which is preliminary data.</text>
</comment>
<proteinExistence type="predicted"/>
<dbReference type="EMBL" id="SNXZ01000002">
    <property type="protein sequence ID" value="TDQ01582.1"/>
    <property type="molecule type" value="Genomic_DNA"/>
</dbReference>
<dbReference type="Proteomes" id="UP000295444">
    <property type="component" value="Unassembled WGS sequence"/>
</dbReference>
<evidence type="ECO:0000313" key="2">
    <source>
        <dbReference type="Proteomes" id="UP000295444"/>
    </source>
</evidence>
<keyword evidence="2" id="KW-1185">Reference proteome</keyword>
<evidence type="ECO:0008006" key="3">
    <source>
        <dbReference type="Google" id="ProtNLM"/>
    </source>
</evidence>
<gene>
    <name evidence="1" type="ORF">EV186_1021451</name>
</gene>
<dbReference type="Pfam" id="PF18143">
    <property type="entry name" value="HAD_SAK_2"/>
    <property type="match status" value="1"/>
</dbReference>
<name>A0A4R6SHR5_LABRH</name>
<reference evidence="1 2" key="1">
    <citation type="submission" date="2019-03" db="EMBL/GenBank/DDBJ databases">
        <title>Genomic Encyclopedia of Type Strains, Phase IV (KMG-IV): sequencing the most valuable type-strain genomes for metagenomic binning, comparative biology and taxonomic classification.</title>
        <authorList>
            <person name="Goeker M."/>
        </authorList>
    </citation>
    <scope>NUCLEOTIDE SEQUENCE [LARGE SCALE GENOMIC DNA]</scope>
    <source>
        <strain evidence="1 2">DSM 45361</strain>
    </source>
</reference>
<dbReference type="RefSeq" id="WP_208115623.1">
    <property type="nucleotide sequence ID" value="NZ_SNXZ01000002.1"/>
</dbReference>